<dbReference type="GO" id="GO:0140575">
    <property type="term" value="F:transmembrane monodehydroascorbate reductase activity"/>
    <property type="evidence" value="ECO:0007669"/>
    <property type="project" value="InterPro"/>
</dbReference>
<evidence type="ECO:0000256" key="2">
    <source>
        <dbReference type="ARBA" id="ARBA00004141"/>
    </source>
</evidence>
<evidence type="ECO:0000256" key="7">
    <source>
        <dbReference type="ARBA" id="ARBA00022982"/>
    </source>
</evidence>
<comment type="caution">
    <text evidence="14">The sequence shown here is derived from an EMBL/GenBank/DDBJ whole genome shotgun (WGS) entry which is preliminary data.</text>
</comment>
<name>A0A8E0VEA4_9TREM</name>
<feature type="transmembrane region" description="Helical" evidence="12">
    <location>
        <begin position="35"/>
        <end position="54"/>
    </location>
</feature>
<dbReference type="SMART" id="SM00665">
    <property type="entry name" value="B561"/>
    <property type="match status" value="1"/>
</dbReference>
<evidence type="ECO:0000256" key="3">
    <source>
        <dbReference type="ARBA" id="ARBA00022448"/>
    </source>
</evidence>
<proteinExistence type="predicted"/>
<dbReference type="PANTHER" id="PTHR15422:SF45">
    <property type="entry name" value="CYTOCHROME B561 DOMAIN-CONTAINING PROTEIN"/>
    <property type="match status" value="1"/>
</dbReference>
<dbReference type="AlphaFoldDB" id="A0A8E0VEA4"/>
<keyword evidence="8 12" id="KW-1133">Transmembrane helix</keyword>
<dbReference type="PROSITE" id="PS50939">
    <property type="entry name" value="CYTOCHROME_B561"/>
    <property type="match status" value="1"/>
</dbReference>
<evidence type="ECO:0000256" key="8">
    <source>
        <dbReference type="ARBA" id="ARBA00022989"/>
    </source>
</evidence>
<sequence length="220" mass="24971">MPPVLLSWLLDLAPSLLVITVTAFALPPRALFDWHPLLVVSGAMLIIPWAIRALDRDMSWMAQKPRPSKIQWHWILQLIGTVCLSLGATAVFITKTLYEKPHYTTWHGLMGLITVIYAILVSLAGFGIHWKLWPIGRLVNYGIARTIHMYFGLGLVLLVGISTGLGFCSHWFSRQISQWVGEKVVPIVIILFFLISLFPTLRIILQVRRIRFRQPTGKPN</sequence>
<evidence type="ECO:0000256" key="10">
    <source>
        <dbReference type="ARBA" id="ARBA00023136"/>
    </source>
</evidence>
<keyword evidence="6" id="KW-0479">Metal-binding</keyword>
<evidence type="ECO:0000256" key="5">
    <source>
        <dbReference type="ARBA" id="ARBA00022692"/>
    </source>
</evidence>
<dbReference type="Gene3D" id="1.20.120.1770">
    <property type="match status" value="1"/>
</dbReference>
<organism evidence="14 15">
    <name type="scientific">Fasciolopsis buskii</name>
    <dbReference type="NCBI Taxonomy" id="27845"/>
    <lineage>
        <taxon>Eukaryota</taxon>
        <taxon>Metazoa</taxon>
        <taxon>Spiralia</taxon>
        <taxon>Lophotrochozoa</taxon>
        <taxon>Platyhelminthes</taxon>
        <taxon>Trematoda</taxon>
        <taxon>Digenea</taxon>
        <taxon>Plagiorchiida</taxon>
        <taxon>Echinostomata</taxon>
        <taxon>Echinostomatoidea</taxon>
        <taxon>Fasciolidae</taxon>
        <taxon>Fasciolopsis</taxon>
    </lineage>
</organism>
<evidence type="ECO:0000313" key="15">
    <source>
        <dbReference type="Proteomes" id="UP000728185"/>
    </source>
</evidence>
<evidence type="ECO:0000313" key="14">
    <source>
        <dbReference type="EMBL" id="KAA0188318.1"/>
    </source>
</evidence>
<dbReference type="PANTHER" id="PTHR15422">
    <property type="entry name" value="OS05G0565100 PROTEIN"/>
    <property type="match status" value="1"/>
</dbReference>
<protein>
    <recommendedName>
        <fullName evidence="11">ascorbate ferrireductase (transmembrane)</fullName>
        <ecNumber evidence="11">7.2.1.3</ecNumber>
    </recommendedName>
</protein>
<comment type="subcellular location">
    <subcellularLocation>
        <location evidence="2">Membrane</location>
        <topology evidence="2">Multi-pass membrane protein</topology>
    </subcellularLocation>
</comment>
<evidence type="ECO:0000256" key="12">
    <source>
        <dbReference type="SAM" id="Phobius"/>
    </source>
</evidence>
<gene>
    <name evidence="14" type="ORF">FBUS_04814</name>
</gene>
<feature type="domain" description="Cytochrome b561" evidence="13">
    <location>
        <begin position="1"/>
        <end position="204"/>
    </location>
</feature>
<feature type="transmembrane region" description="Helical" evidence="12">
    <location>
        <begin position="149"/>
        <end position="172"/>
    </location>
</feature>
<comment type="cofactor">
    <cofactor evidence="1">
        <name>heme b</name>
        <dbReference type="ChEBI" id="CHEBI:60344"/>
    </cofactor>
</comment>
<evidence type="ECO:0000256" key="9">
    <source>
        <dbReference type="ARBA" id="ARBA00023004"/>
    </source>
</evidence>
<dbReference type="GO" id="GO:0046872">
    <property type="term" value="F:metal ion binding"/>
    <property type="evidence" value="ECO:0007669"/>
    <property type="project" value="UniProtKB-KW"/>
</dbReference>
<dbReference type="EC" id="7.2.1.3" evidence="11"/>
<evidence type="ECO:0000256" key="6">
    <source>
        <dbReference type="ARBA" id="ARBA00022723"/>
    </source>
</evidence>
<dbReference type="GO" id="GO:0016020">
    <property type="term" value="C:membrane"/>
    <property type="evidence" value="ECO:0007669"/>
    <property type="project" value="UniProtKB-SubCell"/>
</dbReference>
<keyword evidence="7" id="KW-0249">Electron transport</keyword>
<evidence type="ECO:0000256" key="11">
    <source>
        <dbReference type="ARBA" id="ARBA00024225"/>
    </source>
</evidence>
<dbReference type="GO" id="GO:0140571">
    <property type="term" value="F:transmembrane ascorbate ferrireductase activity"/>
    <property type="evidence" value="ECO:0007669"/>
    <property type="project" value="UniProtKB-EC"/>
</dbReference>
<dbReference type="InterPro" id="IPR045150">
    <property type="entry name" value="CYB561D1/2"/>
</dbReference>
<dbReference type="EMBL" id="LUCM01008482">
    <property type="protein sequence ID" value="KAA0188318.1"/>
    <property type="molecule type" value="Genomic_DNA"/>
</dbReference>
<feature type="transmembrane region" description="Helical" evidence="12">
    <location>
        <begin position="74"/>
        <end position="94"/>
    </location>
</feature>
<reference evidence="14" key="1">
    <citation type="submission" date="2019-05" db="EMBL/GenBank/DDBJ databases">
        <title>Annotation for the trematode Fasciolopsis buski.</title>
        <authorList>
            <person name="Choi Y.-J."/>
        </authorList>
    </citation>
    <scope>NUCLEOTIDE SEQUENCE</scope>
    <source>
        <strain evidence="14">HT</strain>
        <tissue evidence="14">Whole worm</tissue>
    </source>
</reference>
<evidence type="ECO:0000256" key="1">
    <source>
        <dbReference type="ARBA" id="ARBA00001970"/>
    </source>
</evidence>
<keyword evidence="10 12" id="KW-0472">Membrane</keyword>
<dbReference type="Proteomes" id="UP000728185">
    <property type="component" value="Unassembled WGS sequence"/>
</dbReference>
<keyword evidence="3" id="KW-0813">Transport</keyword>
<keyword evidence="4" id="KW-0349">Heme</keyword>
<feature type="transmembrane region" description="Helical" evidence="12">
    <location>
        <begin position="184"/>
        <end position="205"/>
    </location>
</feature>
<dbReference type="Pfam" id="PF03188">
    <property type="entry name" value="Cytochrom_B561"/>
    <property type="match status" value="1"/>
</dbReference>
<dbReference type="InterPro" id="IPR006593">
    <property type="entry name" value="Cyt_b561/ferric_Rdtase_TM"/>
</dbReference>
<keyword evidence="15" id="KW-1185">Reference proteome</keyword>
<accession>A0A8E0VEA4</accession>
<keyword evidence="5 12" id="KW-0812">Transmembrane</keyword>
<dbReference type="OrthoDB" id="432881at2759"/>
<evidence type="ECO:0000259" key="13">
    <source>
        <dbReference type="PROSITE" id="PS50939"/>
    </source>
</evidence>
<evidence type="ECO:0000256" key="4">
    <source>
        <dbReference type="ARBA" id="ARBA00022617"/>
    </source>
</evidence>
<keyword evidence="9" id="KW-0408">Iron</keyword>
<feature type="transmembrane region" description="Helical" evidence="12">
    <location>
        <begin position="106"/>
        <end position="128"/>
    </location>
</feature>